<organism evidence="1 2">
    <name type="scientific">Gossypium gossypioides</name>
    <name type="common">Mexican cotton</name>
    <name type="synonym">Selera gossypioides</name>
    <dbReference type="NCBI Taxonomy" id="34282"/>
    <lineage>
        <taxon>Eukaryota</taxon>
        <taxon>Viridiplantae</taxon>
        <taxon>Streptophyta</taxon>
        <taxon>Embryophyta</taxon>
        <taxon>Tracheophyta</taxon>
        <taxon>Spermatophyta</taxon>
        <taxon>Magnoliopsida</taxon>
        <taxon>eudicotyledons</taxon>
        <taxon>Gunneridae</taxon>
        <taxon>Pentapetalae</taxon>
        <taxon>rosids</taxon>
        <taxon>malvids</taxon>
        <taxon>Malvales</taxon>
        <taxon>Malvaceae</taxon>
        <taxon>Malvoideae</taxon>
        <taxon>Gossypium</taxon>
    </lineage>
</organism>
<sequence length="209" mass="24340">MVHSWRPNKKLSNNMGILEIDWQDVTPRNICFMRVRVEVCPWCSLLPGCALQMDNGVTIWVTFRYEREVERMVSNQMEDINSQCGYELGFHNQETHFHCTICESSIKGQLCSTYIDYTPKYQAREVQSPLHQADSEATISSHPSFQIFEKIQWKGMPSNVELPDEELQNAHRSTGNLINEALLSHETDNDRLNEQQRQLYRNDPNFDGV</sequence>
<name>A0A7J9CMZ9_GOSGO</name>
<dbReference type="EMBL" id="JABEZY010000011">
    <property type="protein sequence ID" value="MBA0749842.1"/>
    <property type="molecule type" value="Genomic_DNA"/>
</dbReference>
<reference evidence="1 2" key="1">
    <citation type="journal article" date="2019" name="Genome Biol. Evol.">
        <title>Insights into the evolution of the New World diploid cottons (Gossypium, subgenus Houzingenia) based on genome sequencing.</title>
        <authorList>
            <person name="Grover C.E."/>
            <person name="Arick M.A. 2nd"/>
            <person name="Thrash A."/>
            <person name="Conover J.L."/>
            <person name="Sanders W.S."/>
            <person name="Peterson D.G."/>
            <person name="Frelichowski J.E."/>
            <person name="Scheffler J.A."/>
            <person name="Scheffler B.E."/>
            <person name="Wendel J.F."/>
        </authorList>
    </citation>
    <scope>NUCLEOTIDE SEQUENCE [LARGE SCALE GENOMIC DNA]</scope>
    <source>
        <strain evidence="1">5</strain>
        <tissue evidence="1">Leaf</tissue>
    </source>
</reference>
<proteinExistence type="predicted"/>
<evidence type="ECO:0000313" key="1">
    <source>
        <dbReference type="EMBL" id="MBA0749842.1"/>
    </source>
</evidence>
<evidence type="ECO:0000313" key="2">
    <source>
        <dbReference type="Proteomes" id="UP000593579"/>
    </source>
</evidence>
<protein>
    <submittedName>
        <fullName evidence="1">Uncharacterized protein</fullName>
    </submittedName>
</protein>
<accession>A0A7J9CMZ9</accession>
<dbReference type="AlphaFoldDB" id="A0A7J9CMZ9"/>
<gene>
    <name evidence="1" type="ORF">Gogos_003721</name>
</gene>
<comment type="caution">
    <text evidence="1">The sequence shown here is derived from an EMBL/GenBank/DDBJ whole genome shotgun (WGS) entry which is preliminary data.</text>
</comment>
<dbReference type="Proteomes" id="UP000593579">
    <property type="component" value="Unassembled WGS sequence"/>
</dbReference>
<dbReference type="OrthoDB" id="990321at2759"/>
<keyword evidence="2" id="KW-1185">Reference proteome</keyword>